<keyword evidence="9" id="KW-1185">Reference proteome</keyword>
<feature type="region of interest" description="Disordered" evidence="6">
    <location>
        <begin position="1"/>
        <end position="31"/>
    </location>
</feature>
<proteinExistence type="inferred from homology"/>
<dbReference type="InterPro" id="IPR036603">
    <property type="entry name" value="RBP11-like"/>
</dbReference>
<accession>A0AAV9IWG0</accession>
<evidence type="ECO:0000313" key="8">
    <source>
        <dbReference type="EMBL" id="KAK4536672.1"/>
    </source>
</evidence>
<dbReference type="SUPFAM" id="SSF55257">
    <property type="entry name" value="RBP11-like subunits of RNA polymerase"/>
    <property type="match status" value="1"/>
</dbReference>
<dbReference type="GO" id="GO:0046983">
    <property type="term" value="F:protein dimerization activity"/>
    <property type="evidence" value="ECO:0007669"/>
    <property type="project" value="InterPro"/>
</dbReference>
<dbReference type="EMBL" id="JANCYW010000009">
    <property type="protein sequence ID" value="KAK4536672.1"/>
    <property type="molecule type" value="Genomic_DNA"/>
</dbReference>
<keyword evidence="3" id="KW-0804">Transcription</keyword>
<dbReference type="GO" id="GO:0006383">
    <property type="term" value="P:transcription by RNA polymerase III"/>
    <property type="evidence" value="ECO:0007669"/>
    <property type="project" value="TreeGrafter"/>
</dbReference>
<dbReference type="InterPro" id="IPR008193">
    <property type="entry name" value="RNA_pol_Rpb11_13-16kDa_CS"/>
</dbReference>
<gene>
    <name evidence="8" type="ORF">CDCA_CDCA09G2697</name>
</gene>
<evidence type="ECO:0000256" key="4">
    <source>
        <dbReference type="ARBA" id="ARBA00023242"/>
    </source>
</evidence>
<dbReference type="PANTHER" id="PTHR13946">
    <property type="entry name" value="DNA-DIRECTED RNA POLYMERASE I,II,III"/>
    <property type="match status" value="1"/>
</dbReference>
<dbReference type="GO" id="GO:0005736">
    <property type="term" value="C:RNA polymerase I complex"/>
    <property type="evidence" value="ECO:0007669"/>
    <property type="project" value="TreeGrafter"/>
</dbReference>
<keyword evidence="4" id="KW-0539">Nucleus</keyword>
<dbReference type="GO" id="GO:0003899">
    <property type="term" value="F:DNA-directed RNA polymerase activity"/>
    <property type="evidence" value="ECO:0007669"/>
    <property type="project" value="InterPro"/>
</dbReference>
<keyword evidence="2" id="KW-0240">DNA-directed RNA polymerase</keyword>
<dbReference type="CDD" id="cd07029">
    <property type="entry name" value="RNAP_I_III_AC19"/>
    <property type="match status" value="1"/>
</dbReference>
<dbReference type="PANTHER" id="PTHR13946:SF28">
    <property type="entry name" value="DNA-DIRECTED RNA POLYMERASES I AND III SUBUNIT RPAC2"/>
    <property type="match status" value="1"/>
</dbReference>
<dbReference type="Proteomes" id="UP001301350">
    <property type="component" value="Unassembled WGS sequence"/>
</dbReference>
<evidence type="ECO:0000313" key="9">
    <source>
        <dbReference type="Proteomes" id="UP001301350"/>
    </source>
</evidence>
<evidence type="ECO:0000256" key="5">
    <source>
        <dbReference type="ARBA" id="ARBA00025751"/>
    </source>
</evidence>
<comment type="similarity">
    <text evidence="5">Belongs to the archaeal Rpo11/eukaryotic RPB11/RPC19 RNA polymerase subunit family.</text>
</comment>
<evidence type="ECO:0000256" key="3">
    <source>
        <dbReference type="ARBA" id="ARBA00023163"/>
    </source>
</evidence>
<feature type="domain" description="DNA-directed RNA polymerase RBP11-like dimerisation" evidence="7">
    <location>
        <begin position="42"/>
        <end position="113"/>
    </location>
</feature>
<name>A0AAV9IWG0_CYACA</name>
<dbReference type="HAMAP" id="MF_00261">
    <property type="entry name" value="RNApol_arch_Rpo11"/>
    <property type="match status" value="1"/>
</dbReference>
<organism evidence="8 9">
    <name type="scientific">Cyanidium caldarium</name>
    <name type="common">Red alga</name>
    <dbReference type="NCBI Taxonomy" id="2771"/>
    <lineage>
        <taxon>Eukaryota</taxon>
        <taxon>Rhodophyta</taxon>
        <taxon>Bangiophyceae</taxon>
        <taxon>Cyanidiales</taxon>
        <taxon>Cyanidiaceae</taxon>
        <taxon>Cyanidium</taxon>
    </lineage>
</organism>
<dbReference type="InterPro" id="IPR033898">
    <property type="entry name" value="RNAP_AC19"/>
</dbReference>
<reference evidence="8 9" key="1">
    <citation type="submission" date="2022-07" db="EMBL/GenBank/DDBJ databases">
        <title>Genome-wide signatures of adaptation to extreme environments.</title>
        <authorList>
            <person name="Cho C.H."/>
            <person name="Yoon H.S."/>
        </authorList>
    </citation>
    <scope>NUCLEOTIDE SEQUENCE [LARGE SCALE GENOMIC DNA]</scope>
    <source>
        <strain evidence="8 9">DBV 063 E5</strain>
    </source>
</reference>
<dbReference type="Pfam" id="PF13656">
    <property type="entry name" value="RNA_pol_L_2"/>
    <property type="match status" value="1"/>
</dbReference>
<evidence type="ECO:0000256" key="1">
    <source>
        <dbReference type="ARBA" id="ARBA00004123"/>
    </source>
</evidence>
<protein>
    <recommendedName>
        <fullName evidence="7">DNA-directed RNA polymerase RBP11-like dimerisation domain-containing protein</fullName>
    </recommendedName>
</protein>
<dbReference type="AlphaFoldDB" id="A0AAV9IWG0"/>
<dbReference type="InterPro" id="IPR009025">
    <property type="entry name" value="RBP11-like_dimer"/>
</dbReference>
<dbReference type="GO" id="GO:0003677">
    <property type="term" value="F:DNA binding"/>
    <property type="evidence" value="ECO:0007669"/>
    <property type="project" value="InterPro"/>
</dbReference>
<dbReference type="InterPro" id="IPR022905">
    <property type="entry name" value="Rpo11-like"/>
</dbReference>
<dbReference type="Gene3D" id="3.30.1360.10">
    <property type="entry name" value="RNA polymerase, RBP11-like subunit"/>
    <property type="match status" value="1"/>
</dbReference>
<dbReference type="GO" id="GO:0006362">
    <property type="term" value="P:transcription elongation by RNA polymerase I"/>
    <property type="evidence" value="ECO:0007669"/>
    <property type="project" value="TreeGrafter"/>
</dbReference>
<evidence type="ECO:0000259" key="7">
    <source>
        <dbReference type="Pfam" id="PF13656"/>
    </source>
</evidence>
<evidence type="ECO:0000256" key="6">
    <source>
        <dbReference type="SAM" id="MobiDB-lite"/>
    </source>
</evidence>
<dbReference type="PROSITE" id="PS01154">
    <property type="entry name" value="RNA_POL_L_13KD"/>
    <property type="match status" value="1"/>
</dbReference>
<sequence>MTQEPSVRASAGCAVPRTPIDGASDRPPPTVHIEQSADACQVTLTLENEGHTLGNVLRYMIARDPRVEHAGYSVPHPSENRVKVNVITRPGTRALDVVQSALANVALLCDELSGRYEAAASGGTSSTCP</sequence>
<comment type="subcellular location">
    <subcellularLocation>
        <location evidence="1">Nucleus</location>
    </subcellularLocation>
</comment>
<comment type="caution">
    <text evidence="8">The sequence shown here is derived from an EMBL/GenBank/DDBJ whole genome shotgun (WGS) entry which is preliminary data.</text>
</comment>
<dbReference type="GO" id="GO:0005666">
    <property type="term" value="C:RNA polymerase III complex"/>
    <property type="evidence" value="ECO:0007669"/>
    <property type="project" value="TreeGrafter"/>
</dbReference>
<evidence type="ECO:0000256" key="2">
    <source>
        <dbReference type="ARBA" id="ARBA00022478"/>
    </source>
</evidence>